<accession>A0ABV1H2G5</accession>
<name>A0ABV1H2G5_9FIRM</name>
<evidence type="ECO:0000313" key="1">
    <source>
        <dbReference type="EMBL" id="MEQ2553675.1"/>
    </source>
</evidence>
<evidence type="ECO:0000313" key="2">
    <source>
        <dbReference type="Proteomes" id="UP001546774"/>
    </source>
</evidence>
<organism evidence="1 2">
    <name type="scientific">Lachnospira intestinalis</name>
    <dbReference type="NCBI Taxonomy" id="3133158"/>
    <lineage>
        <taxon>Bacteria</taxon>
        <taxon>Bacillati</taxon>
        <taxon>Bacillota</taxon>
        <taxon>Clostridia</taxon>
        <taxon>Lachnospirales</taxon>
        <taxon>Lachnospiraceae</taxon>
        <taxon>Lachnospira</taxon>
    </lineage>
</organism>
<comment type="caution">
    <text evidence="1">The sequence shown here is derived from an EMBL/GenBank/DDBJ whole genome shotgun (WGS) entry which is preliminary data.</text>
</comment>
<protein>
    <submittedName>
        <fullName evidence="1">Uncharacterized protein</fullName>
    </submittedName>
</protein>
<dbReference type="Proteomes" id="UP001546774">
    <property type="component" value="Unassembled WGS sequence"/>
</dbReference>
<gene>
    <name evidence="1" type="ORF">WMO37_01415</name>
</gene>
<proteinExistence type="predicted"/>
<sequence length="42" mass="5115">MAKHTMQELYQWQALPLNIKVLMTAERIRNWVNEHGNMNIKY</sequence>
<reference evidence="1" key="1">
    <citation type="submission" date="2024-03" db="EMBL/GenBank/DDBJ databases">
        <title>Human intestinal bacterial collection.</title>
        <authorList>
            <person name="Pauvert C."/>
            <person name="Hitch T.C.A."/>
            <person name="Clavel T."/>
        </authorList>
    </citation>
    <scope>NUCLEOTIDE SEQUENCE [LARGE SCALE GENOMIC DNA]</scope>
    <source>
        <strain evidence="1">CLA-AA-H89B</strain>
    </source>
</reference>
<dbReference type="EMBL" id="JBBMFS010000001">
    <property type="protein sequence ID" value="MEQ2553675.1"/>
    <property type="molecule type" value="Genomic_DNA"/>
</dbReference>
<keyword evidence="2" id="KW-1185">Reference proteome</keyword>